<protein>
    <submittedName>
        <fullName evidence="1">Uncharacterized protein</fullName>
    </submittedName>
</protein>
<proteinExistence type="predicted"/>
<dbReference type="AlphaFoldDB" id="A0A0V1AUW3"/>
<sequence>MNSYVSLVMQTNAVIATRLPASATLFHAEHTVLGGNKISQSGRSTRAPSFSPYFLRLGAVLTVVSNESIENTKQDEQAVETVAENNANNLTENENEPTVCGSGQCSKLDEEKEAGECVRNINAEKVNEGIFGGSPDGNGQASSRNEAQMMYDTSCETTTINKNSVSERRGLAKVSSNNFLAVGKS</sequence>
<accession>A0A0V1AUW3</accession>
<evidence type="ECO:0000313" key="2">
    <source>
        <dbReference type="Proteomes" id="UP000054776"/>
    </source>
</evidence>
<name>A0A0V1AUW3_TRISP</name>
<dbReference type="EMBL" id="JYDH01000206">
    <property type="protein sequence ID" value="KRY28393.1"/>
    <property type="molecule type" value="Genomic_DNA"/>
</dbReference>
<evidence type="ECO:0000313" key="1">
    <source>
        <dbReference type="EMBL" id="KRY28393.1"/>
    </source>
</evidence>
<dbReference type="InParanoid" id="A0A0V1AUW3"/>
<keyword evidence="2" id="KW-1185">Reference proteome</keyword>
<comment type="caution">
    <text evidence="1">The sequence shown here is derived from an EMBL/GenBank/DDBJ whole genome shotgun (WGS) entry which is preliminary data.</text>
</comment>
<reference evidence="1 2" key="1">
    <citation type="submission" date="2015-01" db="EMBL/GenBank/DDBJ databases">
        <title>Evolution of Trichinella species and genotypes.</title>
        <authorList>
            <person name="Korhonen P.K."/>
            <person name="Edoardo P."/>
            <person name="Giuseppe L.R."/>
            <person name="Gasser R.B."/>
        </authorList>
    </citation>
    <scope>NUCLEOTIDE SEQUENCE [LARGE SCALE GENOMIC DNA]</scope>
    <source>
        <strain evidence="1">ISS3</strain>
    </source>
</reference>
<organism evidence="1 2">
    <name type="scientific">Trichinella spiralis</name>
    <name type="common">Trichina worm</name>
    <dbReference type="NCBI Taxonomy" id="6334"/>
    <lineage>
        <taxon>Eukaryota</taxon>
        <taxon>Metazoa</taxon>
        <taxon>Ecdysozoa</taxon>
        <taxon>Nematoda</taxon>
        <taxon>Enoplea</taxon>
        <taxon>Dorylaimia</taxon>
        <taxon>Trichinellida</taxon>
        <taxon>Trichinellidae</taxon>
        <taxon>Trichinella</taxon>
    </lineage>
</organism>
<dbReference type="Proteomes" id="UP000054776">
    <property type="component" value="Unassembled WGS sequence"/>
</dbReference>
<gene>
    <name evidence="1" type="ORF">T01_3217</name>
</gene>